<evidence type="ECO:0000313" key="2">
    <source>
        <dbReference type="Proteomes" id="UP001602370"/>
    </source>
</evidence>
<accession>A0ABW6XY72</accession>
<evidence type="ECO:0000313" key="1">
    <source>
        <dbReference type="EMBL" id="MFF5922295.1"/>
    </source>
</evidence>
<comment type="caution">
    <text evidence="1">The sequence shown here is derived from an EMBL/GenBank/DDBJ whole genome shotgun (WGS) entry which is preliminary data.</text>
</comment>
<keyword evidence="2" id="KW-1185">Reference proteome</keyword>
<dbReference type="RefSeq" id="WP_030325450.1">
    <property type="nucleotide sequence ID" value="NZ_JBIBDZ010000010.1"/>
</dbReference>
<reference evidence="1 2" key="1">
    <citation type="submission" date="2024-10" db="EMBL/GenBank/DDBJ databases">
        <title>The Natural Products Discovery Center: Release of the First 8490 Sequenced Strains for Exploring Actinobacteria Biosynthetic Diversity.</title>
        <authorList>
            <person name="Kalkreuter E."/>
            <person name="Kautsar S.A."/>
            <person name="Yang D."/>
            <person name="Bader C.D."/>
            <person name="Teijaro C.N."/>
            <person name="Fluegel L."/>
            <person name="Davis C.M."/>
            <person name="Simpson J.R."/>
            <person name="Lauterbach L."/>
            <person name="Steele A.D."/>
            <person name="Gui C."/>
            <person name="Meng S."/>
            <person name="Li G."/>
            <person name="Viehrig K."/>
            <person name="Ye F."/>
            <person name="Su P."/>
            <person name="Kiefer A.F."/>
            <person name="Nichols A."/>
            <person name="Cepeda A.J."/>
            <person name="Yan W."/>
            <person name="Fan B."/>
            <person name="Jiang Y."/>
            <person name="Adhikari A."/>
            <person name="Zheng C.-J."/>
            <person name="Schuster L."/>
            <person name="Cowan T.M."/>
            <person name="Smanski M.J."/>
            <person name="Chevrette M.G."/>
            <person name="De Carvalho L.P.S."/>
            <person name="Shen B."/>
        </authorList>
    </citation>
    <scope>NUCLEOTIDE SEQUENCE [LARGE SCALE GENOMIC DNA]</scope>
    <source>
        <strain evidence="1 2">NPDC012605</strain>
    </source>
</reference>
<name>A0ABW6XY72_9ACTN</name>
<protein>
    <recommendedName>
        <fullName evidence="3">STAS domain-containing protein</fullName>
    </recommendedName>
</protein>
<dbReference type="Proteomes" id="UP001602370">
    <property type="component" value="Unassembled WGS sequence"/>
</dbReference>
<gene>
    <name evidence="1" type="ORF">ACFY8C_28765</name>
</gene>
<proteinExistence type="predicted"/>
<organism evidence="1 2">
    <name type="scientific">Streptomyces flavochromogenes</name>
    <dbReference type="NCBI Taxonomy" id="68199"/>
    <lineage>
        <taxon>Bacteria</taxon>
        <taxon>Bacillati</taxon>
        <taxon>Actinomycetota</taxon>
        <taxon>Actinomycetes</taxon>
        <taxon>Kitasatosporales</taxon>
        <taxon>Streptomycetaceae</taxon>
        <taxon>Streptomyces</taxon>
    </lineage>
</organism>
<sequence>MLISHVFEDRVLHVTLLRDLDVTGRAAVILHIETLLATHGPRHVRIQLPTHDPSPASLSVLARARRLCESLGTPLTVVGPIRIAPRSRPAAA</sequence>
<dbReference type="EMBL" id="JBIBDZ010000010">
    <property type="protein sequence ID" value="MFF5922295.1"/>
    <property type="molecule type" value="Genomic_DNA"/>
</dbReference>
<evidence type="ECO:0008006" key="3">
    <source>
        <dbReference type="Google" id="ProtNLM"/>
    </source>
</evidence>